<keyword evidence="3 6" id="KW-0238">DNA-binding</keyword>
<dbReference type="CDD" id="cd08422">
    <property type="entry name" value="PBP2_CrgA_like"/>
    <property type="match status" value="1"/>
</dbReference>
<dbReference type="Proteomes" id="UP000199706">
    <property type="component" value="Unassembled WGS sequence"/>
</dbReference>
<protein>
    <submittedName>
        <fullName evidence="6">DNA-binding transcriptional regulator, LysR family</fullName>
    </submittedName>
</protein>
<feature type="domain" description="HTH lysR-type" evidence="5">
    <location>
        <begin position="1"/>
        <end position="59"/>
    </location>
</feature>
<dbReference type="OrthoDB" id="8885940at2"/>
<dbReference type="GO" id="GO:0043565">
    <property type="term" value="F:sequence-specific DNA binding"/>
    <property type="evidence" value="ECO:0007669"/>
    <property type="project" value="TreeGrafter"/>
</dbReference>
<dbReference type="EMBL" id="FNCJ01000003">
    <property type="protein sequence ID" value="SDG37457.1"/>
    <property type="molecule type" value="Genomic_DNA"/>
</dbReference>
<dbReference type="InterPro" id="IPR000847">
    <property type="entry name" value="LysR_HTH_N"/>
</dbReference>
<dbReference type="SUPFAM" id="SSF53850">
    <property type="entry name" value="Periplasmic binding protein-like II"/>
    <property type="match status" value="1"/>
</dbReference>
<dbReference type="Gene3D" id="1.10.10.10">
    <property type="entry name" value="Winged helix-like DNA-binding domain superfamily/Winged helix DNA-binding domain"/>
    <property type="match status" value="1"/>
</dbReference>
<proteinExistence type="inferred from homology"/>
<dbReference type="PANTHER" id="PTHR30537">
    <property type="entry name" value="HTH-TYPE TRANSCRIPTIONAL REGULATOR"/>
    <property type="match status" value="1"/>
</dbReference>
<dbReference type="PANTHER" id="PTHR30537:SF68">
    <property type="entry name" value="TRANSCRIPTIONAL REGULATOR-RELATED"/>
    <property type="match status" value="1"/>
</dbReference>
<dbReference type="Gene3D" id="3.40.190.290">
    <property type="match status" value="1"/>
</dbReference>
<organism evidence="6 7">
    <name type="scientific">Paraburkholderia phenazinium</name>
    <dbReference type="NCBI Taxonomy" id="60549"/>
    <lineage>
        <taxon>Bacteria</taxon>
        <taxon>Pseudomonadati</taxon>
        <taxon>Pseudomonadota</taxon>
        <taxon>Betaproteobacteria</taxon>
        <taxon>Burkholderiales</taxon>
        <taxon>Burkholderiaceae</taxon>
        <taxon>Paraburkholderia</taxon>
    </lineage>
</organism>
<dbReference type="InterPro" id="IPR036390">
    <property type="entry name" value="WH_DNA-bd_sf"/>
</dbReference>
<evidence type="ECO:0000256" key="3">
    <source>
        <dbReference type="ARBA" id="ARBA00023125"/>
    </source>
</evidence>
<sequence>MKDLNSLLVFAKVAEASSFSEAARRLKMPISTVSRRVVELENQLGVRLLDRSTRHLRLTDLGAEVLELARHTAEVSEAVDNIISNRISDVSGTLRLCAPPSISDSLIVPVVSAFQAAYPNVRVQVFITERIVDQIAEDVDIALKVGVFTDPALVARRLLTYRHQVVASPAYLATCEPPKAPRDLREHRLFAFSFWKPNYSWSFIHANGRDAETLSFQPAIAMNDYAGLVVALLEGCGIGELPPIVQPELLRNGLLVEVMPEWHLPVFDLTIAHLRDRYLPRQVRVFKEFASQMVPSLFGSLPV</sequence>
<dbReference type="GO" id="GO:0003700">
    <property type="term" value="F:DNA-binding transcription factor activity"/>
    <property type="evidence" value="ECO:0007669"/>
    <property type="project" value="InterPro"/>
</dbReference>
<keyword evidence="4" id="KW-0804">Transcription</keyword>
<evidence type="ECO:0000256" key="1">
    <source>
        <dbReference type="ARBA" id="ARBA00009437"/>
    </source>
</evidence>
<dbReference type="RefSeq" id="WP_090683191.1">
    <property type="nucleotide sequence ID" value="NZ_CADERL010000022.1"/>
</dbReference>
<evidence type="ECO:0000256" key="2">
    <source>
        <dbReference type="ARBA" id="ARBA00023015"/>
    </source>
</evidence>
<evidence type="ECO:0000313" key="6">
    <source>
        <dbReference type="EMBL" id="SDG37457.1"/>
    </source>
</evidence>
<evidence type="ECO:0000259" key="5">
    <source>
        <dbReference type="PROSITE" id="PS50931"/>
    </source>
</evidence>
<dbReference type="Pfam" id="PF03466">
    <property type="entry name" value="LysR_substrate"/>
    <property type="match status" value="1"/>
</dbReference>
<dbReference type="AlphaFoldDB" id="A0A1G7TQ31"/>
<name>A0A1G7TQ31_9BURK</name>
<evidence type="ECO:0000256" key="4">
    <source>
        <dbReference type="ARBA" id="ARBA00023163"/>
    </source>
</evidence>
<dbReference type="InterPro" id="IPR036388">
    <property type="entry name" value="WH-like_DNA-bd_sf"/>
</dbReference>
<keyword evidence="2" id="KW-0805">Transcription regulation</keyword>
<evidence type="ECO:0000313" key="7">
    <source>
        <dbReference type="Proteomes" id="UP000199706"/>
    </source>
</evidence>
<dbReference type="Pfam" id="PF00126">
    <property type="entry name" value="HTH_1"/>
    <property type="match status" value="1"/>
</dbReference>
<reference evidence="6 7" key="1">
    <citation type="submission" date="2016-10" db="EMBL/GenBank/DDBJ databases">
        <authorList>
            <person name="de Groot N.N."/>
        </authorList>
    </citation>
    <scope>NUCLEOTIDE SEQUENCE [LARGE SCALE GENOMIC DNA]</scope>
    <source>
        <strain evidence="6 7">LMG 2247</strain>
    </source>
</reference>
<dbReference type="GO" id="GO:0006351">
    <property type="term" value="P:DNA-templated transcription"/>
    <property type="evidence" value="ECO:0007669"/>
    <property type="project" value="TreeGrafter"/>
</dbReference>
<dbReference type="FunFam" id="1.10.10.10:FF:000001">
    <property type="entry name" value="LysR family transcriptional regulator"/>
    <property type="match status" value="1"/>
</dbReference>
<dbReference type="InterPro" id="IPR005119">
    <property type="entry name" value="LysR_subst-bd"/>
</dbReference>
<dbReference type="SUPFAM" id="SSF46785">
    <property type="entry name" value="Winged helix' DNA-binding domain"/>
    <property type="match status" value="1"/>
</dbReference>
<comment type="similarity">
    <text evidence="1">Belongs to the LysR transcriptional regulatory family.</text>
</comment>
<dbReference type="InterPro" id="IPR058163">
    <property type="entry name" value="LysR-type_TF_proteobact-type"/>
</dbReference>
<accession>A0A1G7TQ31</accession>
<dbReference type="PROSITE" id="PS50931">
    <property type="entry name" value="HTH_LYSR"/>
    <property type="match status" value="1"/>
</dbReference>
<gene>
    <name evidence="6" type="ORF">SAMN05216466_103117</name>
</gene>